<evidence type="ECO:0008006" key="3">
    <source>
        <dbReference type="Google" id="ProtNLM"/>
    </source>
</evidence>
<dbReference type="AlphaFoldDB" id="A0A1L9V9F6"/>
<dbReference type="GO" id="GO:0005543">
    <property type="term" value="F:phospholipid binding"/>
    <property type="evidence" value="ECO:0007669"/>
    <property type="project" value="TreeGrafter"/>
</dbReference>
<dbReference type="GO" id="GO:0046578">
    <property type="term" value="P:regulation of Ras protein signal transduction"/>
    <property type="evidence" value="ECO:0007669"/>
    <property type="project" value="TreeGrafter"/>
</dbReference>
<gene>
    <name evidence="1" type="ORF">ASPGLDRAFT_134465</name>
</gene>
<proteinExistence type="predicted"/>
<dbReference type="EMBL" id="KV878910">
    <property type="protein sequence ID" value="OJJ80540.1"/>
    <property type="molecule type" value="Genomic_DNA"/>
</dbReference>
<dbReference type="SUPFAM" id="SSF49777">
    <property type="entry name" value="PEBP-like"/>
    <property type="match status" value="1"/>
</dbReference>
<dbReference type="InterPro" id="IPR008914">
    <property type="entry name" value="PEBP"/>
</dbReference>
<dbReference type="VEuPathDB" id="FungiDB:ASPGLDRAFT_134465"/>
<dbReference type="GeneID" id="34457560"/>
<sequence length="191" mass="20883">MSSITTIEQALSLIENDSSKVLGLKIGSHTIKPGQYIPRAEANKTRRPITPDLTLPSNTTDKTYIAISLDIDAPFPSLPILGPILHWIQPGIRLQQTPYSPSSPSSSSSSTLQPTAPFVANYIGPAPPPGSAPHRYVFLLYEQPEGFAGERYAPKDGRELSNWYRMRFDLGEWGRGVGLGDFAVGNWFVGN</sequence>
<keyword evidence="2" id="KW-1185">Reference proteome</keyword>
<dbReference type="GO" id="GO:0030162">
    <property type="term" value="P:regulation of proteolysis"/>
    <property type="evidence" value="ECO:0007669"/>
    <property type="project" value="TreeGrafter"/>
</dbReference>
<dbReference type="PANTHER" id="PTHR11362">
    <property type="entry name" value="PHOSPHATIDYLETHANOLAMINE-BINDING PROTEIN"/>
    <property type="match status" value="1"/>
</dbReference>
<dbReference type="Proteomes" id="UP000184300">
    <property type="component" value="Unassembled WGS sequence"/>
</dbReference>
<dbReference type="PANTHER" id="PTHR11362:SF78">
    <property type="entry name" value="PROTEASE INHIBITOR"/>
    <property type="match status" value="1"/>
</dbReference>
<dbReference type="Gene3D" id="3.90.280.10">
    <property type="entry name" value="PEBP-like"/>
    <property type="match status" value="1"/>
</dbReference>
<dbReference type="CDD" id="cd00866">
    <property type="entry name" value="PEBP_euk"/>
    <property type="match status" value="1"/>
</dbReference>
<evidence type="ECO:0000313" key="2">
    <source>
        <dbReference type="Proteomes" id="UP000184300"/>
    </source>
</evidence>
<dbReference type="RefSeq" id="XP_022397238.1">
    <property type="nucleotide sequence ID" value="XM_022541299.1"/>
</dbReference>
<dbReference type="GO" id="GO:0030414">
    <property type="term" value="F:peptidase inhibitor activity"/>
    <property type="evidence" value="ECO:0007669"/>
    <property type="project" value="TreeGrafter"/>
</dbReference>
<dbReference type="InterPro" id="IPR036610">
    <property type="entry name" value="PEBP-like_sf"/>
</dbReference>
<evidence type="ECO:0000313" key="1">
    <source>
        <dbReference type="EMBL" id="OJJ80540.1"/>
    </source>
</evidence>
<reference evidence="2" key="1">
    <citation type="journal article" date="2017" name="Genome Biol.">
        <title>Comparative genomics reveals high biological diversity and specific adaptations in the industrially and medically important fungal genus Aspergillus.</title>
        <authorList>
            <person name="de Vries R.P."/>
            <person name="Riley R."/>
            <person name="Wiebenga A."/>
            <person name="Aguilar-Osorio G."/>
            <person name="Amillis S."/>
            <person name="Uchima C.A."/>
            <person name="Anderluh G."/>
            <person name="Asadollahi M."/>
            <person name="Askin M."/>
            <person name="Barry K."/>
            <person name="Battaglia E."/>
            <person name="Bayram O."/>
            <person name="Benocci T."/>
            <person name="Braus-Stromeyer S.A."/>
            <person name="Caldana C."/>
            <person name="Canovas D."/>
            <person name="Cerqueira G.C."/>
            <person name="Chen F."/>
            <person name="Chen W."/>
            <person name="Choi C."/>
            <person name="Clum A."/>
            <person name="Dos Santos R.A."/>
            <person name="Damasio A.R."/>
            <person name="Diallinas G."/>
            <person name="Emri T."/>
            <person name="Fekete E."/>
            <person name="Flipphi M."/>
            <person name="Freyberg S."/>
            <person name="Gallo A."/>
            <person name="Gournas C."/>
            <person name="Habgood R."/>
            <person name="Hainaut M."/>
            <person name="Harispe M.L."/>
            <person name="Henrissat B."/>
            <person name="Hilden K.S."/>
            <person name="Hope R."/>
            <person name="Hossain A."/>
            <person name="Karabika E."/>
            <person name="Karaffa L."/>
            <person name="Karanyi Z."/>
            <person name="Krasevec N."/>
            <person name="Kuo A."/>
            <person name="Kusch H."/>
            <person name="LaButti K."/>
            <person name="Lagendijk E.L."/>
            <person name="Lapidus A."/>
            <person name="Levasseur A."/>
            <person name="Lindquist E."/>
            <person name="Lipzen A."/>
            <person name="Logrieco A.F."/>
            <person name="MacCabe A."/>
            <person name="Maekelae M.R."/>
            <person name="Malavazi I."/>
            <person name="Melin P."/>
            <person name="Meyer V."/>
            <person name="Mielnichuk N."/>
            <person name="Miskei M."/>
            <person name="Molnar A.P."/>
            <person name="Mule G."/>
            <person name="Ngan C.Y."/>
            <person name="Orejas M."/>
            <person name="Orosz E."/>
            <person name="Ouedraogo J.P."/>
            <person name="Overkamp K.M."/>
            <person name="Park H.-S."/>
            <person name="Perrone G."/>
            <person name="Piumi F."/>
            <person name="Punt P.J."/>
            <person name="Ram A.F."/>
            <person name="Ramon A."/>
            <person name="Rauscher S."/>
            <person name="Record E."/>
            <person name="Riano-Pachon D.M."/>
            <person name="Robert V."/>
            <person name="Roehrig J."/>
            <person name="Ruller R."/>
            <person name="Salamov A."/>
            <person name="Salih N.S."/>
            <person name="Samson R.A."/>
            <person name="Sandor E."/>
            <person name="Sanguinetti M."/>
            <person name="Schuetze T."/>
            <person name="Sepcic K."/>
            <person name="Shelest E."/>
            <person name="Sherlock G."/>
            <person name="Sophianopoulou V."/>
            <person name="Squina F.M."/>
            <person name="Sun H."/>
            <person name="Susca A."/>
            <person name="Todd R.B."/>
            <person name="Tsang A."/>
            <person name="Unkles S.E."/>
            <person name="van de Wiele N."/>
            <person name="van Rossen-Uffink D."/>
            <person name="Oliveira J.V."/>
            <person name="Vesth T.C."/>
            <person name="Visser J."/>
            <person name="Yu J.-H."/>
            <person name="Zhou M."/>
            <person name="Andersen M.R."/>
            <person name="Archer D.B."/>
            <person name="Baker S.E."/>
            <person name="Benoit I."/>
            <person name="Brakhage A.A."/>
            <person name="Braus G.H."/>
            <person name="Fischer R."/>
            <person name="Frisvad J.C."/>
            <person name="Goldman G.H."/>
            <person name="Houbraken J."/>
            <person name="Oakley B."/>
            <person name="Pocsi I."/>
            <person name="Scazzocchio C."/>
            <person name="Seiboth B."/>
            <person name="vanKuyk P.A."/>
            <person name="Wortman J."/>
            <person name="Dyer P.S."/>
            <person name="Grigoriev I.V."/>
        </authorList>
    </citation>
    <scope>NUCLEOTIDE SEQUENCE [LARGE SCALE GENOMIC DNA]</scope>
    <source>
        <strain evidence="2">CBS 516.65</strain>
    </source>
</reference>
<protein>
    <recommendedName>
        <fullName evidence="3">Phosphatidylethanolamine-binding protein</fullName>
    </recommendedName>
</protein>
<dbReference type="InterPro" id="IPR035810">
    <property type="entry name" value="PEBP_euk"/>
</dbReference>
<organism evidence="1 2">
    <name type="scientific">Aspergillus glaucus CBS 516.65</name>
    <dbReference type="NCBI Taxonomy" id="1160497"/>
    <lineage>
        <taxon>Eukaryota</taxon>
        <taxon>Fungi</taxon>
        <taxon>Dikarya</taxon>
        <taxon>Ascomycota</taxon>
        <taxon>Pezizomycotina</taxon>
        <taxon>Eurotiomycetes</taxon>
        <taxon>Eurotiomycetidae</taxon>
        <taxon>Eurotiales</taxon>
        <taxon>Aspergillaceae</taxon>
        <taxon>Aspergillus</taxon>
        <taxon>Aspergillus subgen. Aspergillus</taxon>
    </lineage>
</organism>
<dbReference type="OrthoDB" id="2506647at2759"/>
<dbReference type="STRING" id="1160497.A0A1L9V9F6"/>
<name>A0A1L9V9F6_ASPGL</name>
<dbReference type="Pfam" id="PF01161">
    <property type="entry name" value="PBP"/>
    <property type="match status" value="1"/>
</dbReference>
<accession>A0A1L9V9F6</accession>